<dbReference type="PANTHER" id="PTHR12280:SF20">
    <property type="entry name" value="4'-PHOSPHOPANTETHEINE PHOSPHATASE"/>
    <property type="match status" value="1"/>
</dbReference>
<dbReference type="GO" id="GO:0005634">
    <property type="term" value="C:nucleus"/>
    <property type="evidence" value="ECO:0007669"/>
    <property type="project" value="TreeGrafter"/>
</dbReference>
<dbReference type="InParanoid" id="A0A2P6MTM8"/>
<evidence type="ECO:0000313" key="13">
    <source>
        <dbReference type="Proteomes" id="UP000241769"/>
    </source>
</evidence>
<reference evidence="12 13" key="1">
    <citation type="journal article" date="2018" name="Genome Biol. Evol.">
        <title>Multiple Roots of Fruiting Body Formation in Amoebozoa.</title>
        <authorList>
            <person name="Hillmann F."/>
            <person name="Forbes G."/>
            <person name="Novohradska S."/>
            <person name="Ferling I."/>
            <person name="Riege K."/>
            <person name="Groth M."/>
            <person name="Westermann M."/>
            <person name="Marz M."/>
            <person name="Spaller T."/>
            <person name="Winckler T."/>
            <person name="Schaap P."/>
            <person name="Glockner G."/>
        </authorList>
    </citation>
    <scope>NUCLEOTIDE SEQUENCE [LARGE SCALE GENOMIC DNA]</scope>
    <source>
        <strain evidence="12 13">Jena</strain>
    </source>
</reference>
<dbReference type="Gene3D" id="3.30.420.40">
    <property type="match status" value="1"/>
</dbReference>
<comment type="similarity">
    <text evidence="11">Belongs to the type II pantothenate kinase family.</text>
</comment>
<keyword evidence="10" id="KW-0173">Coenzyme A biosynthesis</keyword>
<keyword evidence="5" id="KW-0963">Cytoplasm</keyword>
<evidence type="ECO:0000256" key="2">
    <source>
        <dbReference type="ARBA" id="ARBA00004496"/>
    </source>
</evidence>
<dbReference type="GO" id="GO:0005524">
    <property type="term" value="F:ATP binding"/>
    <property type="evidence" value="ECO:0007669"/>
    <property type="project" value="UniProtKB-KW"/>
</dbReference>
<keyword evidence="6" id="KW-0808">Transferase</keyword>
<name>A0A2P6MTM8_9EUKA</name>
<dbReference type="InterPro" id="IPR004567">
    <property type="entry name" value="Type_II_PanK"/>
</dbReference>
<protein>
    <recommendedName>
        <fullName evidence="4">pantothenate kinase</fullName>
        <ecNumber evidence="4">2.7.1.33</ecNumber>
    </recommendedName>
</protein>
<dbReference type="GO" id="GO:0015937">
    <property type="term" value="P:coenzyme A biosynthetic process"/>
    <property type="evidence" value="ECO:0007669"/>
    <property type="project" value="UniProtKB-KW"/>
</dbReference>
<dbReference type="OrthoDB" id="498611at2759"/>
<dbReference type="Pfam" id="PF03630">
    <property type="entry name" value="Fumble"/>
    <property type="match status" value="1"/>
</dbReference>
<evidence type="ECO:0000256" key="10">
    <source>
        <dbReference type="ARBA" id="ARBA00022993"/>
    </source>
</evidence>
<keyword evidence="7" id="KW-0547">Nucleotide-binding</keyword>
<dbReference type="GO" id="GO:0004594">
    <property type="term" value="F:pantothenate kinase activity"/>
    <property type="evidence" value="ECO:0007669"/>
    <property type="project" value="UniProtKB-EC"/>
</dbReference>
<dbReference type="STRING" id="1890364.A0A2P6MTM8"/>
<evidence type="ECO:0000256" key="6">
    <source>
        <dbReference type="ARBA" id="ARBA00022679"/>
    </source>
</evidence>
<evidence type="ECO:0000256" key="11">
    <source>
        <dbReference type="ARBA" id="ARBA00060870"/>
    </source>
</evidence>
<dbReference type="Proteomes" id="UP000241769">
    <property type="component" value="Unassembled WGS sequence"/>
</dbReference>
<dbReference type="EMBL" id="MDYQ01000419">
    <property type="protein sequence ID" value="PRP75060.1"/>
    <property type="molecule type" value="Genomic_DNA"/>
</dbReference>
<dbReference type="SUPFAM" id="SSF53067">
    <property type="entry name" value="Actin-like ATPase domain"/>
    <property type="match status" value="2"/>
</dbReference>
<comment type="pathway">
    <text evidence="3">Cofactor biosynthesis; coenzyme A biosynthesis; CoA from (R)-pantothenate: step 1/5.</text>
</comment>
<evidence type="ECO:0000256" key="8">
    <source>
        <dbReference type="ARBA" id="ARBA00022777"/>
    </source>
</evidence>
<evidence type="ECO:0000313" key="12">
    <source>
        <dbReference type="EMBL" id="PRP75060.1"/>
    </source>
</evidence>
<keyword evidence="8 12" id="KW-0418">Kinase</keyword>
<dbReference type="PANTHER" id="PTHR12280">
    <property type="entry name" value="PANTOTHENATE KINASE"/>
    <property type="match status" value="1"/>
</dbReference>
<keyword evidence="13" id="KW-1185">Reference proteome</keyword>
<keyword evidence="9" id="KW-0067">ATP-binding</keyword>
<evidence type="ECO:0000256" key="5">
    <source>
        <dbReference type="ARBA" id="ARBA00022490"/>
    </source>
</evidence>
<organism evidence="12 13">
    <name type="scientific">Planoprotostelium fungivorum</name>
    <dbReference type="NCBI Taxonomy" id="1890364"/>
    <lineage>
        <taxon>Eukaryota</taxon>
        <taxon>Amoebozoa</taxon>
        <taxon>Evosea</taxon>
        <taxon>Variosea</taxon>
        <taxon>Cavosteliida</taxon>
        <taxon>Cavosteliaceae</taxon>
        <taxon>Planoprotostelium</taxon>
    </lineage>
</organism>
<accession>A0A2P6MTM8</accession>
<dbReference type="FunFam" id="3.30.420.40:FF:000025">
    <property type="entry name" value="pantothenate kinase 2, mitochondrial"/>
    <property type="match status" value="1"/>
</dbReference>
<dbReference type="AlphaFoldDB" id="A0A2P6MTM8"/>
<dbReference type="Gene3D" id="3.30.420.510">
    <property type="match status" value="1"/>
</dbReference>
<gene>
    <name evidence="12" type="ORF">PROFUN_03896</name>
</gene>
<evidence type="ECO:0000256" key="9">
    <source>
        <dbReference type="ARBA" id="ARBA00022840"/>
    </source>
</evidence>
<sequence length="383" mass="42566">MTEPPIGPLVVLEKKWPNNLAPVAVDIGGSFTKIVYWRPPYAPTLPEYVVRDFKDSFFSASAPLKPDPSLAVDISEGSLRFLKFPSSRNVEFIDFIRDTKLHHAWGENKMKTICATGGGAYKYKELAEERLGTVFTQKDEMKCLVKGLNFCLNHVDREAFHYNFEEDKEEFLSVDQIKSTETNSPFPYLLVNIGSGISILKVEGENKFERVSGSSLGGGTFWGLAKALTDIKNFDEVRELSQSGDNRNVDLLVGDIYGGDYSTLGLKAELIASSFGKIAVKREDAPPSDYNKADVIKSLLFMISNNIGQIAYLNAQTCGVEKIIFTGGFLQDNSYVWSRLSYAVQFWSVGKMKATFVQHNSYLGSLGALFSGQNDKGTKEKTK</sequence>
<dbReference type="InterPro" id="IPR043129">
    <property type="entry name" value="ATPase_NBD"/>
</dbReference>
<dbReference type="CDD" id="cd24123">
    <property type="entry name" value="ASKHA_NBD_PanK-II_Pank4"/>
    <property type="match status" value="1"/>
</dbReference>
<dbReference type="EC" id="2.7.1.33" evidence="4"/>
<comment type="caution">
    <text evidence="12">The sequence shown here is derived from an EMBL/GenBank/DDBJ whole genome shotgun (WGS) entry which is preliminary data.</text>
</comment>
<evidence type="ECO:0000256" key="7">
    <source>
        <dbReference type="ARBA" id="ARBA00022741"/>
    </source>
</evidence>
<comment type="subcellular location">
    <subcellularLocation>
        <location evidence="2">Cytoplasm</location>
    </subcellularLocation>
</comment>
<evidence type="ECO:0000256" key="1">
    <source>
        <dbReference type="ARBA" id="ARBA00001206"/>
    </source>
</evidence>
<comment type="catalytic activity">
    <reaction evidence="1">
        <text>(R)-pantothenate + ATP = (R)-4'-phosphopantothenate + ADP + H(+)</text>
        <dbReference type="Rhea" id="RHEA:16373"/>
        <dbReference type="ChEBI" id="CHEBI:10986"/>
        <dbReference type="ChEBI" id="CHEBI:15378"/>
        <dbReference type="ChEBI" id="CHEBI:29032"/>
        <dbReference type="ChEBI" id="CHEBI:30616"/>
        <dbReference type="ChEBI" id="CHEBI:456216"/>
        <dbReference type="EC" id="2.7.1.33"/>
    </reaction>
</comment>
<evidence type="ECO:0000256" key="4">
    <source>
        <dbReference type="ARBA" id="ARBA00012102"/>
    </source>
</evidence>
<dbReference type="NCBIfam" id="TIGR00555">
    <property type="entry name" value="panK_eukar"/>
    <property type="match status" value="1"/>
</dbReference>
<dbReference type="GO" id="GO:0005829">
    <property type="term" value="C:cytosol"/>
    <property type="evidence" value="ECO:0007669"/>
    <property type="project" value="TreeGrafter"/>
</dbReference>
<proteinExistence type="inferred from homology"/>
<evidence type="ECO:0000256" key="3">
    <source>
        <dbReference type="ARBA" id="ARBA00005225"/>
    </source>
</evidence>